<gene>
    <name evidence="3" type="ORF">MCOR33_000908</name>
</gene>
<evidence type="ECO:0000259" key="2">
    <source>
        <dbReference type="SMART" id="SM00355"/>
    </source>
</evidence>
<dbReference type="SMART" id="SM00355">
    <property type="entry name" value="ZnF_C2H2"/>
    <property type="match status" value="4"/>
</dbReference>
<dbReference type="Gene3D" id="3.30.160.60">
    <property type="entry name" value="Classic Zinc Finger"/>
    <property type="match status" value="1"/>
</dbReference>
<feature type="region of interest" description="Disordered" evidence="1">
    <location>
        <begin position="93"/>
        <end position="129"/>
    </location>
</feature>
<evidence type="ECO:0000313" key="4">
    <source>
        <dbReference type="Proteomes" id="UP001059893"/>
    </source>
</evidence>
<protein>
    <recommendedName>
        <fullName evidence="2">C2H2-type domain-containing protein</fullName>
    </recommendedName>
</protein>
<dbReference type="InterPro" id="IPR036236">
    <property type="entry name" value="Znf_C2H2_sf"/>
</dbReference>
<evidence type="ECO:0000256" key="1">
    <source>
        <dbReference type="SAM" id="MobiDB-lite"/>
    </source>
</evidence>
<feature type="domain" description="C2H2-type" evidence="2">
    <location>
        <begin position="420"/>
        <end position="447"/>
    </location>
</feature>
<feature type="domain" description="C2H2-type" evidence="2">
    <location>
        <begin position="513"/>
        <end position="533"/>
    </location>
</feature>
<dbReference type="EMBL" id="JABSND010000008">
    <property type="protein sequence ID" value="KAI6303924.1"/>
    <property type="molecule type" value="Genomic_DNA"/>
</dbReference>
<sequence length="724" mass="79213">MPYRQHIDREDFAMMYPDPPHGAFSAASNSMEHLNLSTESYYPRQQQQEFHPTMTFDTHGLYADVSGVQSYGNNPGLSPSIYADDACAPGLHHIHSAPPSVDSAPSSAVGSPRSAHGQPQNVSEWPSHGNLMPGIVGHGDFYSAHEYSYSTGATQAMDDFSAFEYAQQPHTKPGFVGKSARISRISQHSVPRSSALVTCSSPVSSASSRRDSTHSLHSSLDLRVNTETASFVSPCSSRKSSNAFFSPVASASSSTQLSQAWGSGNSAGSESSRLVSPFFSPSSGQFVAPVVSYSDPTLIHPGMQNFESSYPPPPSSGYPTSPGLTTGSPQHRNGSISPLPYLPNSNYHHQQQHFGQFPASLDTRRQSIHSFVSGYSAAAEPQFSGDEAAKEKQRCPHPECGKIFKDLKAHMLTHQTERPEKCPIATCDYHIKGFARKYDKNRHTLTHYKGTMVCGFCPGSGSAAEKSFNRADVFKRHLTAVHGVEQTPPNSRKKSGSGAAAKKLSSYAPDATGKCSTCSGTFNNAQEFYEHLDDCVLRIVQQEDPAEAINAKRLAEVADDKEVHMTLDKNNLPTATMTTSMENEDEDEDMMDDEDLPSPGTSNKRSKASRGMTSSRIGITPPQAKRRKGRRDYPTSWGFDKGQMNLKKRTITAFDGSRRLNKDEFWVPTDKEVRINLLDGKSYVTDVDVRTLERANGFLNATDAEKGHWDSENPATEQMMLRGL</sequence>
<reference evidence="3" key="1">
    <citation type="submission" date="2021-01" db="EMBL/GenBank/DDBJ databases">
        <title>Deciphering the adaptive evolutionary patterns associated with biogeogrpahic diversity in the finger millet blast pathogen Magnaporthe oryzae in Eastern Africa.</title>
        <authorList>
            <person name="Onyema G."/>
            <person name="Shittu T.A."/>
            <person name="Dodsworth S."/>
            <person name="Devilliers S."/>
            <person name="Muthumeenakshi S."/>
            <person name="Sreenivasaprasad S."/>
        </authorList>
    </citation>
    <scope>NUCLEOTIDE SEQUENCE</scope>
    <source>
        <strain evidence="3">D15/s37</strain>
    </source>
</reference>
<evidence type="ECO:0000313" key="3">
    <source>
        <dbReference type="EMBL" id="KAI6303924.1"/>
    </source>
</evidence>
<dbReference type="InterPro" id="IPR013087">
    <property type="entry name" value="Znf_C2H2_type"/>
</dbReference>
<comment type="caution">
    <text evidence="3">The sequence shown here is derived from an EMBL/GenBank/DDBJ whole genome shotgun (WGS) entry which is preliminary data.</text>
</comment>
<feature type="compositionally biased region" description="Low complexity" evidence="1">
    <location>
        <begin position="317"/>
        <end position="329"/>
    </location>
</feature>
<feature type="domain" description="C2H2-type" evidence="2">
    <location>
        <begin position="452"/>
        <end position="482"/>
    </location>
</feature>
<organism evidence="3 4">
    <name type="scientific">Pyricularia grisea</name>
    <name type="common">Crabgrass-specific blast fungus</name>
    <name type="synonym">Magnaporthe grisea</name>
    <dbReference type="NCBI Taxonomy" id="148305"/>
    <lineage>
        <taxon>Eukaryota</taxon>
        <taxon>Fungi</taxon>
        <taxon>Dikarya</taxon>
        <taxon>Ascomycota</taxon>
        <taxon>Pezizomycotina</taxon>
        <taxon>Sordariomycetes</taxon>
        <taxon>Sordariomycetidae</taxon>
        <taxon>Magnaporthales</taxon>
        <taxon>Pyriculariaceae</taxon>
        <taxon>Pyricularia</taxon>
    </lineage>
</organism>
<feature type="region of interest" description="Disordered" evidence="1">
    <location>
        <begin position="575"/>
        <end position="640"/>
    </location>
</feature>
<feature type="compositionally biased region" description="Acidic residues" evidence="1">
    <location>
        <begin position="582"/>
        <end position="596"/>
    </location>
</feature>
<keyword evidence="4" id="KW-1185">Reference proteome</keyword>
<dbReference type="Proteomes" id="UP001059893">
    <property type="component" value="Unassembled WGS sequence"/>
</dbReference>
<feature type="region of interest" description="Disordered" evidence="1">
    <location>
        <begin position="302"/>
        <end position="336"/>
    </location>
</feature>
<feature type="compositionally biased region" description="Low complexity" evidence="1">
    <location>
        <begin position="96"/>
        <end position="112"/>
    </location>
</feature>
<accession>A0ABQ8P137</accession>
<proteinExistence type="predicted"/>
<feature type="domain" description="C2H2-type" evidence="2">
    <location>
        <begin position="393"/>
        <end position="414"/>
    </location>
</feature>
<name>A0ABQ8P137_PYRGI</name>
<dbReference type="SUPFAM" id="SSF57667">
    <property type="entry name" value="beta-beta-alpha zinc fingers"/>
    <property type="match status" value="1"/>
</dbReference>